<evidence type="ECO:0000313" key="4">
    <source>
        <dbReference type="Proteomes" id="UP000198211"/>
    </source>
</evidence>
<organism evidence="3 4">
    <name type="scientific">Phytophthora megakarya</name>
    <dbReference type="NCBI Taxonomy" id="4795"/>
    <lineage>
        <taxon>Eukaryota</taxon>
        <taxon>Sar</taxon>
        <taxon>Stramenopiles</taxon>
        <taxon>Oomycota</taxon>
        <taxon>Peronosporomycetes</taxon>
        <taxon>Peronosporales</taxon>
        <taxon>Peronosporaceae</taxon>
        <taxon>Phytophthora</taxon>
    </lineage>
</organism>
<evidence type="ECO:0000259" key="2">
    <source>
        <dbReference type="PROSITE" id="PS50175"/>
    </source>
</evidence>
<dbReference type="Pfam" id="PF13975">
    <property type="entry name" value="gag-asp_proteas"/>
    <property type="match status" value="1"/>
</dbReference>
<dbReference type="EMBL" id="NBNE01007155">
    <property type="protein sequence ID" value="OWZ01027.1"/>
    <property type="molecule type" value="Genomic_DNA"/>
</dbReference>
<dbReference type="InterPro" id="IPR034122">
    <property type="entry name" value="Retropepsin-like_bacterial"/>
</dbReference>
<dbReference type="PROSITE" id="PS50175">
    <property type="entry name" value="ASP_PROT_RETROV"/>
    <property type="match status" value="1"/>
</dbReference>
<dbReference type="InterPro" id="IPR021109">
    <property type="entry name" value="Peptidase_aspartic_dom_sf"/>
</dbReference>
<dbReference type="Proteomes" id="UP000198211">
    <property type="component" value="Unassembled WGS sequence"/>
</dbReference>
<name>A0A225V8F1_9STRA</name>
<dbReference type="CDD" id="cd05483">
    <property type="entry name" value="retropepsin_like_bacteria"/>
    <property type="match status" value="1"/>
</dbReference>
<proteinExistence type="predicted"/>
<dbReference type="Gene3D" id="2.40.70.10">
    <property type="entry name" value="Acid Proteases"/>
    <property type="match status" value="1"/>
</dbReference>
<sequence length="317" mass="35990">MTLIQDGIIYPEHLYPEYQRSNKPDSGSSPAEDPVEVALGPENSYEIATVCGAINDRRTRIFLDTGASVSIVSLNLERRLSLKIRTHRQIKVSGLGGIPTYIPSHARVKITLGWEIQDVWIGSIGEGVDVLLGMNFMYSAGVRLCIREGLVKLPDEENVVMHDDVPRKRRGLELPVCAKESLYLRPGEAAVVKIEYGQTNPQREVVWAGRGKRWVAEILFGARSWATAVRVVNDSDRNVWIDTRTALAWIVEYGHFPKEPGFVRPGKTRYKEWQRLILESTESRQGRMRAERLEQLMRLRDPPPRCHDHNISGRQNS</sequence>
<dbReference type="GO" id="GO:0004190">
    <property type="term" value="F:aspartic-type endopeptidase activity"/>
    <property type="evidence" value="ECO:0007669"/>
    <property type="project" value="InterPro"/>
</dbReference>
<evidence type="ECO:0000256" key="1">
    <source>
        <dbReference type="ARBA" id="ARBA00022801"/>
    </source>
</evidence>
<reference evidence="4" key="1">
    <citation type="submission" date="2017-03" db="EMBL/GenBank/DDBJ databases">
        <title>Phytopthora megakarya and P. palmivora, two closely related causual agents of cacao black pod achieved similar genome size and gene model numbers by different mechanisms.</title>
        <authorList>
            <person name="Ali S."/>
            <person name="Shao J."/>
            <person name="Larry D.J."/>
            <person name="Kronmiller B."/>
            <person name="Shen D."/>
            <person name="Strem M.D."/>
            <person name="Melnick R.L."/>
            <person name="Guiltinan M.J."/>
            <person name="Tyler B.M."/>
            <person name="Meinhardt L.W."/>
            <person name="Bailey B.A."/>
        </authorList>
    </citation>
    <scope>NUCLEOTIDE SEQUENCE [LARGE SCALE GENOMIC DNA]</scope>
    <source>
        <strain evidence="4">zdho120</strain>
    </source>
</reference>
<evidence type="ECO:0000313" key="3">
    <source>
        <dbReference type="EMBL" id="OWZ01027.1"/>
    </source>
</evidence>
<dbReference type="SUPFAM" id="SSF50630">
    <property type="entry name" value="Acid proteases"/>
    <property type="match status" value="1"/>
</dbReference>
<keyword evidence="4" id="KW-1185">Reference proteome</keyword>
<dbReference type="GO" id="GO:0006508">
    <property type="term" value="P:proteolysis"/>
    <property type="evidence" value="ECO:0007669"/>
    <property type="project" value="InterPro"/>
</dbReference>
<dbReference type="OrthoDB" id="128412at2759"/>
<keyword evidence="1" id="KW-0378">Hydrolase</keyword>
<gene>
    <name evidence="3" type="ORF">PHMEG_00027661</name>
</gene>
<protein>
    <recommendedName>
        <fullName evidence="2">Peptidase A2 domain-containing protein</fullName>
    </recommendedName>
</protein>
<accession>A0A225V8F1</accession>
<feature type="domain" description="Peptidase A2" evidence="2">
    <location>
        <begin position="59"/>
        <end position="97"/>
    </location>
</feature>
<comment type="caution">
    <text evidence="3">The sequence shown here is derived from an EMBL/GenBank/DDBJ whole genome shotgun (WGS) entry which is preliminary data.</text>
</comment>
<dbReference type="AlphaFoldDB" id="A0A225V8F1"/>
<dbReference type="InterPro" id="IPR001995">
    <property type="entry name" value="Peptidase_A2_cat"/>
</dbReference>